<dbReference type="RefSeq" id="WP_313997104.1">
    <property type="nucleotide sequence ID" value="NZ_JASJOT010000008.1"/>
</dbReference>
<evidence type="ECO:0000313" key="1">
    <source>
        <dbReference type="EMBL" id="MDJ1494173.1"/>
    </source>
</evidence>
<gene>
    <name evidence="1" type="ORF">QNI19_14615</name>
</gene>
<comment type="caution">
    <text evidence="1">The sequence shown here is derived from an EMBL/GenBank/DDBJ whole genome shotgun (WGS) entry which is preliminary data.</text>
</comment>
<name>A0ABT7CKG0_9BACT</name>
<dbReference type="EMBL" id="JASJOT010000008">
    <property type="protein sequence ID" value="MDJ1494173.1"/>
    <property type="molecule type" value="Genomic_DNA"/>
</dbReference>
<accession>A0ABT7CKG0</accession>
<organism evidence="1 2">
    <name type="scientific">Xanthocytophaga flava</name>
    <dbReference type="NCBI Taxonomy" id="3048013"/>
    <lineage>
        <taxon>Bacteria</taxon>
        <taxon>Pseudomonadati</taxon>
        <taxon>Bacteroidota</taxon>
        <taxon>Cytophagia</taxon>
        <taxon>Cytophagales</taxon>
        <taxon>Rhodocytophagaceae</taxon>
        <taxon>Xanthocytophaga</taxon>
    </lineage>
</organism>
<sequence length="91" mass="10711">MNNYRDQLDTEILQQKHEFSKGIPAVRHFESVILRPNVLLIHPNDEKFLADEVHRFMPDQLFETYSGLKLIRSFDIAEGKPKAIFMPDIEK</sequence>
<proteinExistence type="predicted"/>
<reference evidence="1 2" key="1">
    <citation type="submission" date="2023-05" db="EMBL/GenBank/DDBJ databases">
        <authorList>
            <person name="Zhang X."/>
        </authorList>
    </citation>
    <scope>NUCLEOTIDE SEQUENCE [LARGE SCALE GENOMIC DNA]</scope>
    <source>
        <strain evidence="1 2">DM2B3-1</strain>
    </source>
</reference>
<evidence type="ECO:0000313" key="2">
    <source>
        <dbReference type="Proteomes" id="UP001228581"/>
    </source>
</evidence>
<protein>
    <submittedName>
        <fullName evidence="1">Uncharacterized protein</fullName>
    </submittedName>
</protein>
<dbReference type="Proteomes" id="UP001228581">
    <property type="component" value="Unassembled WGS sequence"/>
</dbReference>
<keyword evidence="2" id="KW-1185">Reference proteome</keyword>